<name>A0ABD0M8F8_9CAEN</name>
<dbReference type="AlphaFoldDB" id="A0ABD0M8F8"/>
<evidence type="ECO:0000313" key="2">
    <source>
        <dbReference type="Proteomes" id="UP001519460"/>
    </source>
</evidence>
<organism evidence="1 2">
    <name type="scientific">Batillaria attramentaria</name>
    <dbReference type="NCBI Taxonomy" id="370345"/>
    <lineage>
        <taxon>Eukaryota</taxon>
        <taxon>Metazoa</taxon>
        <taxon>Spiralia</taxon>
        <taxon>Lophotrochozoa</taxon>
        <taxon>Mollusca</taxon>
        <taxon>Gastropoda</taxon>
        <taxon>Caenogastropoda</taxon>
        <taxon>Sorbeoconcha</taxon>
        <taxon>Cerithioidea</taxon>
        <taxon>Batillariidae</taxon>
        <taxon>Batillaria</taxon>
    </lineage>
</organism>
<gene>
    <name evidence="1" type="ORF">BaRGS_00000353</name>
</gene>
<keyword evidence="2" id="KW-1185">Reference proteome</keyword>
<accession>A0ABD0M8F8</accession>
<sequence>MASRRLNPGLRNLQSLQLTLVRMMWHLLAQSRIPSRQAIKDKLGKKSTETAGAHSLSVPDKLGVVAGIASMKKRDSQKENKQKR</sequence>
<comment type="caution">
    <text evidence="1">The sequence shown here is derived from an EMBL/GenBank/DDBJ whole genome shotgun (WGS) entry which is preliminary data.</text>
</comment>
<reference evidence="1 2" key="1">
    <citation type="journal article" date="2023" name="Sci. Data">
        <title>Genome assembly of the Korean intertidal mud-creeper Batillaria attramentaria.</title>
        <authorList>
            <person name="Patra A.K."/>
            <person name="Ho P.T."/>
            <person name="Jun S."/>
            <person name="Lee S.J."/>
            <person name="Kim Y."/>
            <person name="Won Y.J."/>
        </authorList>
    </citation>
    <scope>NUCLEOTIDE SEQUENCE [LARGE SCALE GENOMIC DNA]</scope>
    <source>
        <strain evidence="1">Wonlab-2016</strain>
    </source>
</reference>
<proteinExistence type="predicted"/>
<dbReference type="Proteomes" id="UP001519460">
    <property type="component" value="Unassembled WGS sequence"/>
</dbReference>
<protein>
    <submittedName>
        <fullName evidence="1">Uncharacterized protein</fullName>
    </submittedName>
</protein>
<dbReference type="EMBL" id="JACVVK020000002">
    <property type="protein sequence ID" value="KAK7508114.1"/>
    <property type="molecule type" value="Genomic_DNA"/>
</dbReference>
<evidence type="ECO:0000313" key="1">
    <source>
        <dbReference type="EMBL" id="KAK7508114.1"/>
    </source>
</evidence>